<dbReference type="GO" id="GO:0016020">
    <property type="term" value="C:membrane"/>
    <property type="evidence" value="ECO:0007669"/>
    <property type="project" value="InterPro"/>
</dbReference>
<evidence type="ECO:0000256" key="1">
    <source>
        <dbReference type="ARBA" id="ARBA00000085"/>
    </source>
</evidence>
<dbReference type="AlphaFoldDB" id="A0A8J3ZS39"/>
<evidence type="ECO:0000256" key="4">
    <source>
        <dbReference type="ARBA" id="ARBA00022679"/>
    </source>
</evidence>
<dbReference type="SMART" id="SM00387">
    <property type="entry name" value="HATPase_c"/>
    <property type="match status" value="1"/>
</dbReference>
<keyword evidence="13" id="KW-1185">Reference proteome</keyword>
<evidence type="ECO:0000256" key="6">
    <source>
        <dbReference type="ARBA" id="ARBA00022777"/>
    </source>
</evidence>
<evidence type="ECO:0000313" key="12">
    <source>
        <dbReference type="EMBL" id="GIJ66983.1"/>
    </source>
</evidence>
<feature type="domain" description="Histidine kinase/HSP90-like ATPase" evidence="11">
    <location>
        <begin position="339"/>
        <end position="429"/>
    </location>
</feature>
<name>A0A8J3ZS39_9ACTN</name>
<dbReference type="InterPro" id="IPR025828">
    <property type="entry name" value="Put_sensor_dom"/>
</dbReference>
<evidence type="ECO:0000313" key="13">
    <source>
        <dbReference type="Proteomes" id="UP000635606"/>
    </source>
</evidence>
<keyword evidence="10" id="KW-1133">Transmembrane helix</keyword>
<sequence>MPVGEGSAAVEAAPRGRGRMVRRYLRDRVRVAVDALEHLVGGLGTSILALAALVLLAVVAVLCVFGIGLLMVPAALQVARSAADRERARLSRWGSHLPGPPPVPGGVRAALRDPWVRRELAFVAAHGTLGFAIGTLGLGLPLSVVQYVTFPLWYRALPPDLGGPGFVYWRIDGLPDALAVALIGVGILAVAVAAGPGLARWQASTGRRLLAPPRDVDVSLRIAELTATRAAALDAHAVELRRIERSLHDGAQNRLVAVNVLIGAARRALDRDPATAGEVLGRAQDAAELALAELRTVVRGILPPVLDDRGLAGALAGLANGAGVPCTVEVDVPGRCAASVEATAYFVVAEALTNVTRHSGARTAAVTVRREGERLLLRIVDDGRGGADATRGSGLAGIRRRVEAYDGRFELTSPPGGPTTMDVELPCGS</sequence>
<keyword evidence="6 12" id="KW-0418">Kinase</keyword>
<evidence type="ECO:0000256" key="8">
    <source>
        <dbReference type="ARBA" id="ARBA00023012"/>
    </source>
</evidence>
<keyword evidence="5" id="KW-0547">Nucleotide-binding</keyword>
<dbReference type="GO" id="GO:0046983">
    <property type="term" value="F:protein dimerization activity"/>
    <property type="evidence" value="ECO:0007669"/>
    <property type="project" value="InterPro"/>
</dbReference>
<comment type="caution">
    <text evidence="12">The sequence shown here is derived from an EMBL/GenBank/DDBJ whole genome shotgun (WGS) entry which is preliminary data.</text>
</comment>
<keyword evidence="3" id="KW-0597">Phosphoprotein</keyword>
<dbReference type="PANTHER" id="PTHR24421">
    <property type="entry name" value="NITRATE/NITRITE SENSOR PROTEIN NARX-RELATED"/>
    <property type="match status" value="1"/>
</dbReference>
<protein>
    <recommendedName>
        <fullName evidence="2">histidine kinase</fullName>
        <ecNumber evidence="2">2.7.13.3</ecNumber>
    </recommendedName>
</protein>
<dbReference type="Proteomes" id="UP000635606">
    <property type="component" value="Unassembled WGS sequence"/>
</dbReference>
<dbReference type="SUPFAM" id="SSF55874">
    <property type="entry name" value="ATPase domain of HSP90 chaperone/DNA topoisomerase II/histidine kinase"/>
    <property type="match status" value="1"/>
</dbReference>
<reference evidence="12" key="1">
    <citation type="submission" date="2021-01" db="EMBL/GenBank/DDBJ databases">
        <title>Whole genome shotgun sequence of Virgisporangium ochraceum NBRC 16418.</title>
        <authorList>
            <person name="Komaki H."/>
            <person name="Tamura T."/>
        </authorList>
    </citation>
    <scope>NUCLEOTIDE SEQUENCE</scope>
    <source>
        <strain evidence="12">NBRC 16418</strain>
    </source>
</reference>
<evidence type="ECO:0000256" key="2">
    <source>
        <dbReference type="ARBA" id="ARBA00012438"/>
    </source>
</evidence>
<evidence type="ECO:0000256" key="7">
    <source>
        <dbReference type="ARBA" id="ARBA00022840"/>
    </source>
</evidence>
<keyword evidence="10" id="KW-0812">Transmembrane</keyword>
<evidence type="ECO:0000256" key="9">
    <source>
        <dbReference type="SAM" id="MobiDB-lite"/>
    </source>
</evidence>
<accession>A0A8J3ZS39</accession>
<evidence type="ECO:0000256" key="10">
    <source>
        <dbReference type="SAM" id="Phobius"/>
    </source>
</evidence>
<feature type="region of interest" description="Disordered" evidence="9">
    <location>
        <begin position="410"/>
        <end position="429"/>
    </location>
</feature>
<dbReference type="RefSeq" id="WP_239160075.1">
    <property type="nucleotide sequence ID" value="NZ_BOPH01000022.1"/>
</dbReference>
<evidence type="ECO:0000259" key="11">
    <source>
        <dbReference type="SMART" id="SM00387"/>
    </source>
</evidence>
<feature type="transmembrane region" description="Helical" evidence="10">
    <location>
        <begin position="177"/>
        <end position="199"/>
    </location>
</feature>
<dbReference type="Gene3D" id="1.20.5.1930">
    <property type="match status" value="1"/>
</dbReference>
<dbReference type="PANTHER" id="PTHR24421:SF10">
    <property type="entry name" value="NITRATE_NITRITE SENSOR PROTEIN NARQ"/>
    <property type="match status" value="1"/>
</dbReference>
<dbReference type="GO" id="GO:0005524">
    <property type="term" value="F:ATP binding"/>
    <property type="evidence" value="ECO:0007669"/>
    <property type="project" value="UniProtKB-KW"/>
</dbReference>
<keyword evidence="7" id="KW-0067">ATP-binding</keyword>
<dbReference type="InterPro" id="IPR011712">
    <property type="entry name" value="Sig_transdc_His_kin_sub3_dim/P"/>
</dbReference>
<dbReference type="Pfam" id="PF02518">
    <property type="entry name" value="HATPase_c"/>
    <property type="match status" value="1"/>
</dbReference>
<dbReference type="EMBL" id="BOPH01000022">
    <property type="protein sequence ID" value="GIJ66983.1"/>
    <property type="molecule type" value="Genomic_DNA"/>
</dbReference>
<keyword evidence="4" id="KW-0808">Transferase</keyword>
<dbReference type="InterPro" id="IPR036890">
    <property type="entry name" value="HATPase_C_sf"/>
</dbReference>
<dbReference type="Pfam" id="PF07730">
    <property type="entry name" value="HisKA_3"/>
    <property type="match status" value="1"/>
</dbReference>
<keyword evidence="10" id="KW-0472">Membrane</keyword>
<feature type="transmembrane region" description="Helical" evidence="10">
    <location>
        <begin position="47"/>
        <end position="72"/>
    </location>
</feature>
<dbReference type="InterPro" id="IPR003594">
    <property type="entry name" value="HATPase_dom"/>
</dbReference>
<evidence type="ECO:0000256" key="3">
    <source>
        <dbReference type="ARBA" id="ARBA00022553"/>
    </source>
</evidence>
<keyword evidence="8" id="KW-0902">Two-component regulatory system</keyword>
<feature type="transmembrane region" description="Helical" evidence="10">
    <location>
        <begin position="120"/>
        <end position="144"/>
    </location>
</feature>
<gene>
    <name evidence="12" type="ORF">Voc01_019000</name>
</gene>
<dbReference type="EC" id="2.7.13.3" evidence="2"/>
<dbReference type="InterPro" id="IPR050482">
    <property type="entry name" value="Sensor_HK_TwoCompSys"/>
</dbReference>
<organism evidence="12 13">
    <name type="scientific">Virgisporangium ochraceum</name>
    <dbReference type="NCBI Taxonomy" id="65505"/>
    <lineage>
        <taxon>Bacteria</taxon>
        <taxon>Bacillati</taxon>
        <taxon>Actinomycetota</taxon>
        <taxon>Actinomycetes</taxon>
        <taxon>Micromonosporales</taxon>
        <taxon>Micromonosporaceae</taxon>
        <taxon>Virgisporangium</taxon>
    </lineage>
</organism>
<dbReference type="Pfam" id="PF13796">
    <property type="entry name" value="Sensor"/>
    <property type="match status" value="1"/>
</dbReference>
<dbReference type="Gene3D" id="3.30.565.10">
    <property type="entry name" value="Histidine kinase-like ATPase, C-terminal domain"/>
    <property type="match status" value="1"/>
</dbReference>
<dbReference type="CDD" id="cd16917">
    <property type="entry name" value="HATPase_UhpB-NarQ-NarX-like"/>
    <property type="match status" value="1"/>
</dbReference>
<evidence type="ECO:0000256" key="5">
    <source>
        <dbReference type="ARBA" id="ARBA00022741"/>
    </source>
</evidence>
<dbReference type="GO" id="GO:0000155">
    <property type="term" value="F:phosphorelay sensor kinase activity"/>
    <property type="evidence" value="ECO:0007669"/>
    <property type="project" value="InterPro"/>
</dbReference>
<comment type="catalytic activity">
    <reaction evidence="1">
        <text>ATP + protein L-histidine = ADP + protein N-phospho-L-histidine.</text>
        <dbReference type="EC" id="2.7.13.3"/>
    </reaction>
</comment>
<proteinExistence type="predicted"/>